<protein>
    <submittedName>
        <fullName evidence="3">Uncharacterized protein</fullName>
    </submittedName>
</protein>
<gene>
    <name evidence="3" type="ORF">DFR29_12624</name>
</gene>
<sequence length="212" mass="23081">MNSPQPTPPDAANPPPAPATPAAPAKTRWRWPQWLESQKTTLEVVQSAVTIVALVAGGFWFVAQGSWRASRLAMEQSITHVPLNASNNLLLVRVKLKNEGSVAIRLTKMHSRIQVLEPAERMVLDALDAGTSPPIAGATGDWPIAAQRIVSTERTIEPGGQDTVEFSYFIPQVVGSIRSEVYFGREGQPAWTDIDLYAFATGRLGLKKEEGK</sequence>
<keyword evidence="2" id="KW-0472">Membrane</keyword>
<name>A0A4V3DL02_9GAMM</name>
<keyword evidence="2" id="KW-1133">Transmembrane helix</keyword>
<keyword evidence="4" id="KW-1185">Reference proteome</keyword>
<feature type="compositionally biased region" description="Pro residues" evidence="1">
    <location>
        <begin position="1"/>
        <end position="21"/>
    </location>
</feature>
<accession>A0A4V3DL02</accession>
<comment type="caution">
    <text evidence="3">The sequence shown here is derived from an EMBL/GenBank/DDBJ whole genome shotgun (WGS) entry which is preliminary data.</text>
</comment>
<organism evidence="3 4">
    <name type="scientific">Tahibacter aquaticus</name>
    <dbReference type="NCBI Taxonomy" id="520092"/>
    <lineage>
        <taxon>Bacteria</taxon>
        <taxon>Pseudomonadati</taxon>
        <taxon>Pseudomonadota</taxon>
        <taxon>Gammaproteobacteria</taxon>
        <taxon>Lysobacterales</taxon>
        <taxon>Rhodanobacteraceae</taxon>
        <taxon>Tahibacter</taxon>
    </lineage>
</organism>
<proteinExistence type="predicted"/>
<dbReference type="Proteomes" id="UP000295293">
    <property type="component" value="Unassembled WGS sequence"/>
</dbReference>
<evidence type="ECO:0000256" key="2">
    <source>
        <dbReference type="SAM" id="Phobius"/>
    </source>
</evidence>
<dbReference type="RefSeq" id="WP_133821807.1">
    <property type="nucleotide sequence ID" value="NZ_SNZH01000026.1"/>
</dbReference>
<feature type="region of interest" description="Disordered" evidence="1">
    <location>
        <begin position="1"/>
        <end position="26"/>
    </location>
</feature>
<dbReference type="AlphaFoldDB" id="A0A4V3DL02"/>
<dbReference type="EMBL" id="SNZH01000026">
    <property type="protein sequence ID" value="TDR36988.1"/>
    <property type="molecule type" value="Genomic_DNA"/>
</dbReference>
<reference evidence="3 4" key="1">
    <citation type="submission" date="2019-03" db="EMBL/GenBank/DDBJ databases">
        <title>Genomic Encyclopedia of Type Strains, Phase IV (KMG-IV): sequencing the most valuable type-strain genomes for metagenomic binning, comparative biology and taxonomic classification.</title>
        <authorList>
            <person name="Goeker M."/>
        </authorList>
    </citation>
    <scope>NUCLEOTIDE SEQUENCE [LARGE SCALE GENOMIC DNA]</scope>
    <source>
        <strain evidence="3 4">DSM 21667</strain>
    </source>
</reference>
<evidence type="ECO:0000313" key="3">
    <source>
        <dbReference type="EMBL" id="TDR36988.1"/>
    </source>
</evidence>
<feature type="transmembrane region" description="Helical" evidence="2">
    <location>
        <begin position="44"/>
        <end position="63"/>
    </location>
</feature>
<evidence type="ECO:0000256" key="1">
    <source>
        <dbReference type="SAM" id="MobiDB-lite"/>
    </source>
</evidence>
<keyword evidence="2" id="KW-0812">Transmembrane</keyword>
<evidence type="ECO:0000313" key="4">
    <source>
        <dbReference type="Proteomes" id="UP000295293"/>
    </source>
</evidence>